<sequence>MSNVVYIATSLDGFIADRDGGLDWLHSVPNPQGDDLGFAAFLAGIDALLMGRNTYQSILDFNLDLPSQWPYPKPVYVVGSSPITIPDALEGKVFALAPAEPAEMMATLAQMGHRHLYLDGGNTIQRFMAQGLVDELIISQIPVVLGGGVPLFGALPTMQSYELVSSEVMLGAMVKSHYRRIR</sequence>
<dbReference type="KEGG" id="fbl:Fbal_0425"/>
<evidence type="ECO:0000313" key="3">
    <source>
        <dbReference type="Proteomes" id="UP000006683"/>
    </source>
</evidence>
<evidence type="ECO:0000313" key="2">
    <source>
        <dbReference type="EMBL" id="ADN74639.1"/>
    </source>
</evidence>
<dbReference type="Gene3D" id="3.40.430.10">
    <property type="entry name" value="Dihydrofolate Reductase, subunit A"/>
    <property type="match status" value="1"/>
</dbReference>
<proteinExistence type="predicted"/>
<dbReference type="InterPro" id="IPR024072">
    <property type="entry name" value="DHFR-like_dom_sf"/>
</dbReference>
<dbReference type="PANTHER" id="PTHR38011">
    <property type="entry name" value="DIHYDROFOLATE REDUCTASE FAMILY PROTEIN (AFU_ORTHOLOGUE AFUA_8G06820)"/>
    <property type="match status" value="1"/>
</dbReference>
<gene>
    <name evidence="2" type="ordered locus">Fbal_0425</name>
</gene>
<dbReference type="AlphaFoldDB" id="E1SNZ0"/>
<keyword evidence="3" id="KW-1185">Reference proteome</keyword>
<dbReference type="GO" id="GO:0009231">
    <property type="term" value="P:riboflavin biosynthetic process"/>
    <property type="evidence" value="ECO:0007669"/>
    <property type="project" value="InterPro"/>
</dbReference>
<dbReference type="EMBL" id="CP002209">
    <property type="protein sequence ID" value="ADN74639.1"/>
    <property type="molecule type" value="Genomic_DNA"/>
</dbReference>
<dbReference type="Proteomes" id="UP000006683">
    <property type="component" value="Chromosome"/>
</dbReference>
<dbReference type="GeneID" id="67180674"/>
<dbReference type="SUPFAM" id="SSF53597">
    <property type="entry name" value="Dihydrofolate reductase-like"/>
    <property type="match status" value="1"/>
</dbReference>
<accession>E1SNZ0</accession>
<dbReference type="STRING" id="550540.Fbal_0425"/>
<evidence type="ECO:0000259" key="1">
    <source>
        <dbReference type="Pfam" id="PF01872"/>
    </source>
</evidence>
<dbReference type="GO" id="GO:0008703">
    <property type="term" value="F:5-amino-6-(5-phosphoribosylamino)uracil reductase activity"/>
    <property type="evidence" value="ECO:0007669"/>
    <property type="project" value="InterPro"/>
</dbReference>
<feature type="domain" description="Bacterial bifunctional deaminase-reductase C-terminal" evidence="1">
    <location>
        <begin position="6"/>
        <end position="167"/>
    </location>
</feature>
<dbReference type="OrthoDB" id="9782335at2"/>
<dbReference type="RefSeq" id="WP_013343945.1">
    <property type="nucleotide sequence ID" value="NC_014541.1"/>
</dbReference>
<dbReference type="InterPro" id="IPR050765">
    <property type="entry name" value="Riboflavin_Biosynth_HTPR"/>
</dbReference>
<dbReference type="InterPro" id="IPR002734">
    <property type="entry name" value="RibDG_C"/>
</dbReference>
<dbReference type="eggNOG" id="COG0262">
    <property type="taxonomic scope" value="Bacteria"/>
</dbReference>
<dbReference type="Pfam" id="PF01872">
    <property type="entry name" value="RibD_C"/>
    <property type="match status" value="1"/>
</dbReference>
<name>E1SNZ0_FERBD</name>
<dbReference type="HOGENOM" id="CLU_043966_4_2_6"/>
<protein>
    <submittedName>
        <fullName evidence="2">Bifunctional deaminase-reductase domain protein</fullName>
    </submittedName>
</protein>
<dbReference type="PANTHER" id="PTHR38011:SF11">
    <property type="entry name" value="2,5-DIAMINO-6-RIBOSYLAMINO-4(3H)-PYRIMIDINONE 5'-PHOSPHATE REDUCTASE"/>
    <property type="match status" value="1"/>
</dbReference>
<reference evidence="2 3" key="1">
    <citation type="journal article" date="2010" name="Stand. Genomic Sci.">
        <title>Complete genome sequence of Ferrimonas balearica type strain (PAT).</title>
        <authorList>
            <person name="Nolan M."/>
            <person name="Sikorski J."/>
            <person name="Davenport K."/>
            <person name="Lucas S."/>
            <person name="Glavina Del Rio T."/>
            <person name="Tice H."/>
            <person name="Cheng J."/>
            <person name="Goodwin L."/>
            <person name="Pitluck S."/>
            <person name="Liolios K."/>
            <person name="Ivanova N."/>
            <person name="Mavromatis K."/>
            <person name="Ovchinnikova G."/>
            <person name="Pati A."/>
            <person name="Chen A."/>
            <person name="Palaniappan K."/>
            <person name="Land M."/>
            <person name="Hauser L."/>
            <person name="Chang Y."/>
            <person name="Jeffries C."/>
            <person name="Tapia R."/>
            <person name="Brettin T."/>
            <person name="Detter J."/>
            <person name="Han C."/>
            <person name="Yasawong M."/>
            <person name="Rohde M."/>
            <person name="Tindall B."/>
            <person name="Goker M."/>
            <person name="Woyke T."/>
            <person name="Bristow J."/>
            <person name="Eisen J."/>
            <person name="Markowitz V."/>
            <person name="Hugenholtz P."/>
            <person name="Kyrpides N."/>
            <person name="Klenk H."/>
            <person name="Lapidus A."/>
        </authorList>
    </citation>
    <scope>NUCLEOTIDE SEQUENCE [LARGE SCALE GENOMIC DNA]</scope>
    <source>
        <strain evidence="3">DSM 9799 / CCM 4581 / KCTC 23876 / PAT</strain>
    </source>
</reference>
<organism evidence="2 3">
    <name type="scientific">Ferrimonas balearica (strain DSM 9799 / CCM 4581 / KCTC 23876 / PAT)</name>
    <dbReference type="NCBI Taxonomy" id="550540"/>
    <lineage>
        <taxon>Bacteria</taxon>
        <taxon>Pseudomonadati</taxon>
        <taxon>Pseudomonadota</taxon>
        <taxon>Gammaproteobacteria</taxon>
        <taxon>Alteromonadales</taxon>
        <taxon>Ferrimonadaceae</taxon>
        <taxon>Ferrimonas</taxon>
    </lineage>
</organism>